<name>A0ABY9DQ33_VITVI</name>
<dbReference type="InterPro" id="IPR038985">
    <property type="entry name" value="OPRN-like"/>
</dbReference>
<dbReference type="PANTHER" id="PTHR37904">
    <property type="entry name" value="OS10G0566900 PROTEIN"/>
    <property type="match status" value="1"/>
</dbReference>
<reference evidence="1 2" key="1">
    <citation type="journal article" date="2023" name="Hortic Res">
        <title>The complete reference genome for grapevine (Vitis vinifera L.) genetics and breeding.</title>
        <authorList>
            <person name="Shi X."/>
            <person name="Cao S."/>
            <person name="Wang X."/>
            <person name="Huang S."/>
            <person name="Wang Y."/>
            <person name="Liu Z."/>
            <person name="Liu W."/>
            <person name="Leng X."/>
            <person name="Peng Y."/>
            <person name="Wang N."/>
            <person name="Wang Y."/>
            <person name="Ma Z."/>
            <person name="Xu X."/>
            <person name="Zhang F."/>
            <person name="Xue H."/>
            <person name="Zhong H."/>
            <person name="Wang Y."/>
            <person name="Zhang K."/>
            <person name="Velt A."/>
            <person name="Avia K."/>
            <person name="Holtgrawe D."/>
            <person name="Grimplet J."/>
            <person name="Matus J.T."/>
            <person name="Ware D."/>
            <person name="Wu X."/>
            <person name="Wang H."/>
            <person name="Liu C."/>
            <person name="Fang Y."/>
            <person name="Rustenholz C."/>
            <person name="Cheng Z."/>
            <person name="Xiao H."/>
            <person name="Zhou Y."/>
        </authorList>
    </citation>
    <scope>NUCLEOTIDE SEQUENCE [LARGE SCALE GENOMIC DNA]</scope>
    <source>
        <strain evidence="2">cv. Pinot noir / PN40024</strain>
        <tissue evidence="1">Leaf</tissue>
    </source>
</reference>
<organism evidence="1 2">
    <name type="scientific">Vitis vinifera</name>
    <name type="common">Grape</name>
    <dbReference type="NCBI Taxonomy" id="29760"/>
    <lineage>
        <taxon>Eukaryota</taxon>
        <taxon>Viridiplantae</taxon>
        <taxon>Streptophyta</taxon>
        <taxon>Embryophyta</taxon>
        <taxon>Tracheophyta</taxon>
        <taxon>Spermatophyta</taxon>
        <taxon>Magnoliopsida</taxon>
        <taxon>eudicotyledons</taxon>
        <taxon>Gunneridae</taxon>
        <taxon>Pentapetalae</taxon>
        <taxon>rosids</taxon>
        <taxon>Vitales</taxon>
        <taxon>Vitaceae</taxon>
        <taxon>Viteae</taxon>
        <taxon>Vitis</taxon>
    </lineage>
</organism>
<evidence type="ECO:0000313" key="2">
    <source>
        <dbReference type="Proteomes" id="UP001227230"/>
    </source>
</evidence>
<dbReference type="PANTHER" id="PTHR37904:SF2">
    <property type="entry name" value="OS10G0566900 PROTEIN"/>
    <property type="match status" value="1"/>
</dbReference>
<gene>
    <name evidence="1" type="ORF">VitviT2T_026899</name>
</gene>
<dbReference type="EMBL" id="CP126665">
    <property type="protein sequence ID" value="WKA09231.1"/>
    <property type="molecule type" value="Genomic_DNA"/>
</dbReference>
<evidence type="ECO:0000313" key="1">
    <source>
        <dbReference type="EMBL" id="WKA09231.1"/>
    </source>
</evidence>
<sequence length="198" mass="22455">MEGMVKKYQQKFRKVRDETKRWDELQSRLLSQFRNASSIIERLQSIQNSKNYGTLKCIDGIGDAVLRKQMESLETILLSLKKTLKEFHGIVLSLEKIVRDGRQLVKGGSVKLTMKQLQQRIGVKPSLADCLDGLSLLHEMHQSEYLLKSSVVSALSTLTLKPSASDLGALHQLLVDQPNIPKEEVQFIFDIVFAEEIC</sequence>
<dbReference type="InterPro" id="IPR029159">
    <property type="entry name" value="CA109-like"/>
</dbReference>
<proteinExistence type="predicted"/>
<protein>
    <submittedName>
        <fullName evidence="1">Uncharacterized protein</fullName>
    </submittedName>
</protein>
<keyword evidence="2" id="KW-1185">Reference proteome</keyword>
<accession>A0ABY9DQ33</accession>
<dbReference type="Pfam" id="PF15011">
    <property type="entry name" value="CA109-like"/>
    <property type="match status" value="1"/>
</dbReference>
<dbReference type="Proteomes" id="UP001227230">
    <property type="component" value="Chromosome 18"/>
</dbReference>